<gene>
    <name evidence="1" type="ORF">JN11_02998</name>
</gene>
<dbReference type="AlphaFoldDB" id="A0A562U132"/>
<dbReference type="RefSeq" id="WP_144913774.1">
    <property type="nucleotide sequence ID" value="NZ_VLLI01000008.1"/>
</dbReference>
<dbReference type="OrthoDB" id="1466062at2"/>
<dbReference type="InterPro" id="IPR025366">
    <property type="entry name" value="DUF4270"/>
</dbReference>
<accession>A0A562U132</accession>
<name>A0A562U132_9SPHI</name>
<dbReference type="EMBL" id="VLLI01000008">
    <property type="protein sequence ID" value="TWI98810.1"/>
    <property type="molecule type" value="Genomic_DNA"/>
</dbReference>
<dbReference type="Proteomes" id="UP000317010">
    <property type="component" value="Unassembled WGS sequence"/>
</dbReference>
<comment type="caution">
    <text evidence="1">The sequence shown here is derived from an EMBL/GenBank/DDBJ whole genome shotgun (WGS) entry which is preliminary data.</text>
</comment>
<protein>
    <submittedName>
        <fullName evidence="1">Uncharacterized protein DUF4270</fullName>
    </submittedName>
</protein>
<proteinExistence type="predicted"/>
<keyword evidence="2" id="KW-1185">Reference proteome</keyword>
<sequence length="489" mass="52243">MKFFRLDLLTLLISLFILNSCKNQDSVGLGVQASQVSGSLTDTATIITNTVAEDSVVTSGTLGKNPLAYFNDPIYGLTTSDLATDLNLPGSAAYTLPSGTIFVDSARLVMYYADGFYGDKLTSNYTVNVYQLGENFSSSTSYYNTKSWKFGSTLLGSLQFTPKPTDSIKITSIISGAPDTLIKVAPQLRIPISTSFINNDFFNAGSLALGSNAIFTNYMKGLYLQLDRSKTTGPGGIIMFKAADSLAIYYRAVNGTTIDTAVIYLPITKVASFIPHTSANRSAAVQTELSDSTTSRGVVYLQGLGGLRAKISFPHLLANIRSALAKKDSDIVLNRAELVITVNPGSNVPYAPLPQITLYRLDLAHQRALVPDANSADPRSGGAAVFGGIASKINNSSTNNVPLIQYHFIITAYLQDLLSGKLVDYGTYIAPVDTSSTTSGTTLSSANYLPTSQASARTMAIGGGNLSSPYRMKLNIIYTKIKGTIPKQN</sequence>
<organism evidence="1 2">
    <name type="scientific">Mucilaginibacter frigoritolerans</name>
    <dbReference type="NCBI Taxonomy" id="652788"/>
    <lineage>
        <taxon>Bacteria</taxon>
        <taxon>Pseudomonadati</taxon>
        <taxon>Bacteroidota</taxon>
        <taxon>Sphingobacteriia</taxon>
        <taxon>Sphingobacteriales</taxon>
        <taxon>Sphingobacteriaceae</taxon>
        <taxon>Mucilaginibacter</taxon>
    </lineage>
</organism>
<evidence type="ECO:0000313" key="2">
    <source>
        <dbReference type="Proteomes" id="UP000317010"/>
    </source>
</evidence>
<dbReference type="Pfam" id="PF14092">
    <property type="entry name" value="DUF4270"/>
    <property type="match status" value="1"/>
</dbReference>
<evidence type="ECO:0000313" key="1">
    <source>
        <dbReference type="EMBL" id="TWI98810.1"/>
    </source>
</evidence>
<reference evidence="1 2" key="1">
    <citation type="submission" date="2019-07" db="EMBL/GenBank/DDBJ databases">
        <title>Genomic Encyclopedia of Archaeal and Bacterial Type Strains, Phase II (KMG-II): from individual species to whole genera.</title>
        <authorList>
            <person name="Goeker M."/>
        </authorList>
    </citation>
    <scope>NUCLEOTIDE SEQUENCE [LARGE SCALE GENOMIC DNA]</scope>
    <source>
        <strain evidence="1 2">ATCC BAA-1854</strain>
    </source>
</reference>